<organism evidence="5 6">
    <name type="scientific">Pachysolen tannophilus NRRL Y-2460</name>
    <dbReference type="NCBI Taxonomy" id="669874"/>
    <lineage>
        <taxon>Eukaryota</taxon>
        <taxon>Fungi</taxon>
        <taxon>Dikarya</taxon>
        <taxon>Ascomycota</taxon>
        <taxon>Saccharomycotina</taxon>
        <taxon>Pichiomycetes</taxon>
        <taxon>Pachysolenaceae</taxon>
        <taxon>Pachysolen</taxon>
    </lineage>
</organism>
<dbReference type="GO" id="GO:0003723">
    <property type="term" value="F:RNA binding"/>
    <property type="evidence" value="ECO:0007669"/>
    <property type="project" value="TreeGrafter"/>
</dbReference>
<keyword evidence="6" id="KW-1185">Reference proteome</keyword>
<gene>
    <name evidence="5" type="ORF">PACTADRAFT_42564</name>
</gene>
<dbReference type="GO" id="GO:0000447">
    <property type="term" value="P:endonucleolytic cleavage in ITS1 to separate SSU-rRNA from 5.8S rRNA and LSU-rRNA from tricistronic rRNA transcript (SSU-rRNA, 5.8S rRNA, LSU-rRNA)"/>
    <property type="evidence" value="ECO:0007669"/>
    <property type="project" value="EnsemblFungi"/>
</dbReference>
<dbReference type="Proteomes" id="UP000094236">
    <property type="component" value="Unassembled WGS sequence"/>
</dbReference>
<dbReference type="PANTHER" id="PTHR21686:SF12">
    <property type="entry name" value="DEOXYNUCLEOTIDYLTRANSFERASE TERMINAL-INTERACTING PROTEIN 2"/>
    <property type="match status" value="1"/>
</dbReference>
<dbReference type="PANTHER" id="PTHR21686">
    <property type="entry name" value="DEOXYNUCLEOTIDYLTRANSFERASE TERMINAL-INTERACTING PROTEIN 2"/>
    <property type="match status" value="1"/>
</dbReference>
<protein>
    <recommendedName>
        <fullName evidence="4">Fcf2 pre-rRNA processing C-terminal domain-containing protein</fullName>
    </recommendedName>
</protein>
<evidence type="ECO:0000256" key="1">
    <source>
        <dbReference type="ARBA" id="ARBA00004604"/>
    </source>
</evidence>
<dbReference type="GO" id="GO:0000480">
    <property type="term" value="P:endonucleolytic cleavage in 5'-ETS of tricistronic rRNA transcript (SSU-rRNA, 5.8S rRNA, LSU-rRNA)"/>
    <property type="evidence" value="ECO:0007669"/>
    <property type="project" value="EnsemblFungi"/>
</dbReference>
<dbReference type="InterPro" id="IPR039883">
    <property type="entry name" value="Fcf2/DNTTIP2"/>
</dbReference>
<dbReference type="GO" id="GO:0005730">
    <property type="term" value="C:nucleolus"/>
    <property type="evidence" value="ECO:0007669"/>
    <property type="project" value="UniProtKB-SubCell"/>
</dbReference>
<dbReference type="InterPro" id="IPR014810">
    <property type="entry name" value="Fcf2_C"/>
</dbReference>
<feature type="domain" description="Fcf2 pre-rRNA processing C-terminal" evidence="4">
    <location>
        <begin position="90"/>
        <end position="181"/>
    </location>
</feature>
<feature type="compositionally biased region" description="Basic residues" evidence="3">
    <location>
        <begin position="192"/>
        <end position="207"/>
    </location>
</feature>
<sequence>MQQYDEVSLDDLFVQLKQEISGTNKKTKNSEQQGITEFQKIQKSISNLPKLTASLTKNSKNEISPDAKKILKISDPIPITKKTIDSKTPKDAGDKWFNMPKHEVTPQLKRDLMVIQKRSVLDPKRHYKKEKWEIPKFFQIGTIVESKADFYSARLNKKNRGTSLVNEILNEGATNKYFKRKYNEIQNEKTSGKKNHYKKVKAMRSKK</sequence>
<evidence type="ECO:0000256" key="3">
    <source>
        <dbReference type="SAM" id="MobiDB-lite"/>
    </source>
</evidence>
<accession>A0A1E4TUJ5</accession>
<feature type="region of interest" description="Disordered" evidence="3">
    <location>
        <begin position="186"/>
        <end position="207"/>
    </location>
</feature>
<keyword evidence="2" id="KW-0539">Nucleus</keyword>
<reference evidence="6" key="1">
    <citation type="submission" date="2016-05" db="EMBL/GenBank/DDBJ databases">
        <title>Comparative genomics of biotechnologically important yeasts.</title>
        <authorList>
            <consortium name="DOE Joint Genome Institute"/>
            <person name="Riley R."/>
            <person name="Haridas S."/>
            <person name="Wolfe K.H."/>
            <person name="Lopes M.R."/>
            <person name="Hittinger C.T."/>
            <person name="Goker M."/>
            <person name="Salamov A."/>
            <person name="Wisecaver J."/>
            <person name="Long T.M."/>
            <person name="Aerts A.L."/>
            <person name="Barry K."/>
            <person name="Choi C."/>
            <person name="Clum A."/>
            <person name="Coughlan A.Y."/>
            <person name="Deshpande S."/>
            <person name="Douglass A.P."/>
            <person name="Hanson S.J."/>
            <person name="Klenk H.-P."/>
            <person name="Labutti K."/>
            <person name="Lapidus A."/>
            <person name="Lindquist E."/>
            <person name="Lipzen A."/>
            <person name="Meier-Kolthoff J.P."/>
            <person name="Ohm R.A."/>
            <person name="Otillar R.P."/>
            <person name="Pangilinan J."/>
            <person name="Peng Y."/>
            <person name="Rokas A."/>
            <person name="Rosa C.A."/>
            <person name="Scheuner C."/>
            <person name="Sibirny A.A."/>
            <person name="Slot J.C."/>
            <person name="Stielow J.B."/>
            <person name="Sun H."/>
            <person name="Kurtzman C.P."/>
            <person name="Blackwell M."/>
            <person name="Grigoriev I.V."/>
            <person name="Jeffries T.W."/>
        </authorList>
    </citation>
    <scope>NUCLEOTIDE SEQUENCE [LARGE SCALE GENOMIC DNA]</scope>
    <source>
        <strain evidence="6">NRRL Y-2460</strain>
    </source>
</reference>
<comment type="subcellular location">
    <subcellularLocation>
        <location evidence="1">Nucleus</location>
        <location evidence="1">Nucleolus</location>
    </subcellularLocation>
</comment>
<evidence type="ECO:0000256" key="2">
    <source>
        <dbReference type="ARBA" id="ARBA00023242"/>
    </source>
</evidence>
<dbReference type="OrthoDB" id="427886at2759"/>
<evidence type="ECO:0000313" key="5">
    <source>
        <dbReference type="EMBL" id="ODV95445.1"/>
    </source>
</evidence>
<evidence type="ECO:0000313" key="6">
    <source>
        <dbReference type="Proteomes" id="UP000094236"/>
    </source>
</evidence>
<name>A0A1E4TUJ5_PACTA</name>
<dbReference type="STRING" id="669874.A0A1E4TUJ5"/>
<dbReference type="Pfam" id="PF08698">
    <property type="entry name" value="Fcf2"/>
    <property type="match status" value="1"/>
</dbReference>
<proteinExistence type="predicted"/>
<dbReference type="EMBL" id="KV454014">
    <property type="protein sequence ID" value="ODV95445.1"/>
    <property type="molecule type" value="Genomic_DNA"/>
</dbReference>
<dbReference type="AlphaFoldDB" id="A0A1E4TUJ5"/>
<evidence type="ECO:0000259" key="4">
    <source>
        <dbReference type="Pfam" id="PF08698"/>
    </source>
</evidence>
<dbReference type="GO" id="GO:0000472">
    <property type="term" value="P:endonucleolytic cleavage to generate mature 5'-end of SSU-rRNA from (SSU-rRNA, 5.8S rRNA, LSU-rRNA)"/>
    <property type="evidence" value="ECO:0007669"/>
    <property type="project" value="EnsemblFungi"/>
</dbReference>